<accession>A0A3A9ZHG1</accession>
<evidence type="ECO:0000313" key="3">
    <source>
        <dbReference type="Proteomes" id="UP000272474"/>
    </source>
</evidence>
<dbReference type="RefSeq" id="WP_120674998.1">
    <property type="nucleotide sequence ID" value="NZ_RBAL01000001.1"/>
</dbReference>
<keyword evidence="3" id="KW-1185">Reference proteome</keyword>
<sequence>MSGDGAGGGEGQARADLSVHSGELIPIAQDAAALARVETTGRQAGDTSYAAARDLRAAGLLSGDALHHAMYRFDQQSLHLSRDCTHIADELGTTLTRNAALDGDLAGRLRQAHAAAYANEPERLAAWGLTPADLRRDEDRSPSGAPALNPGIAEA</sequence>
<name>A0A3A9ZHG1_9ACTN</name>
<comment type="caution">
    <text evidence="2">The sequence shown here is derived from an EMBL/GenBank/DDBJ whole genome shotgun (WGS) entry which is preliminary data.</text>
</comment>
<dbReference type="OrthoDB" id="4313158at2"/>
<dbReference type="AlphaFoldDB" id="A0A3A9ZHG1"/>
<feature type="region of interest" description="Disordered" evidence="1">
    <location>
        <begin position="129"/>
        <end position="155"/>
    </location>
</feature>
<proteinExistence type="predicted"/>
<gene>
    <name evidence="2" type="ORF">D7294_02880</name>
</gene>
<protein>
    <submittedName>
        <fullName evidence="2">Uncharacterized protein</fullName>
    </submittedName>
</protein>
<organism evidence="2 3">
    <name type="scientific">Streptomyces hoynatensis</name>
    <dbReference type="NCBI Taxonomy" id="1141874"/>
    <lineage>
        <taxon>Bacteria</taxon>
        <taxon>Bacillati</taxon>
        <taxon>Actinomycetota</taxon>
        <taxon>Actinomycetes</taxon>
        <taxon>Kitasatosporales</taxon>
        <taxon>Streptomycetaceae</taxon>
        <taxon>Streptomyces</taxon>
    </lineage>
</organism>
<reference evidence="2 3" key="1">
    <citation type="journal article" date="2014" name="Int. J. Syst. Evol. Microbiol.">
        <title>Streptomyces hoynatensis sp. nov., isolated from deep marine sediment.</title>
        <authorList>
            <person name="Veyisoglu A."/>
            <person name="Sahin N."/>
        </authorList>
    </citation>
    <scope>NUCLEOTIDE SEQUENCE [LARGE SCALE GENOMIC DNA]</scope>
    <source>
        <strain evidence="2 3">KCTC 29097</strain>
    </source>
</reference>
<evidence type="ECO:0000256" key="1">
    <source>
        <dbReference type="SAM" id="MobiDB-lite"/>
    </source>
</evidence>
<dbReference type="Proteomes" id="UP000272474">
    <property type="component" value="Unassembled WGS sequence"/>
</dbReference>
<evidence type="ECO:0000313" key="2">
    <source>
        <dbReference type="EMBL" id="RKN47134.1"/>
    </source>
</evidence>
<dbReference type="EMBL" id="RBAL01000001">
    <property type="protein sequence ID" value="RKN47134.1"/>
    <property type="molecule type" value="Genomic_DNA"/>
</dbReference>